<gene>
    <name evidence="1" type="ORF">MESINF_1869</name>
</gene>
<evidence type="ECO:0000313" key="2">
    <source>
        <dbReference type="Proteomes" id="UP000250796"/>
    </source>
</evidence>
<evidence type="ECO:0000313" key="1">
    <source>
        <dbReference type="EMBL" id="SSC13313.1"/>
    </source>
</evidence>
<accession>A0A7Z7LFW1</accession>
<sequence length="56" mass="6727">MTLQKEGNRTLSEKGMKSSYIRGGQTIRKDYFMPTTNITDYFGCRRLVRFFRIEQR</sequence>
<dbReference type="KEGG" id="minf:MESINF_1869"/>
<keyword evidence="2" id="KW-1185">Reference proteome</keyword>
<proteinExistence type="predicted"/>
<reference evidence="1 2" key="1">
    <citation type="submission" date="2017-01" db="EMBL/GenBank/DDBJ databases">
        <authorList>
            <person name="Erauso G."/>
        </authorList>
    </citation>
    <scope>NUCLEOTIDE SEQUENCE [LARGE SCALE GENOMIC DNA]</scope>
    <source>
        <strain evidence="1">MESINF1</strain>
    </source>
</reference>
<dbReference type="Proteomes" id="UP000250796">
    <property type="component" value="Chromosome MESINF"/>
</dbReference>
<protein>
    <submittedName>
        <fullName evidence="1">Uncharacterized protein</fullName>
    </submittedName>
</protein>
<organism evidence="1 2">
    <name type="scientific">Mesotoga infera</name>
    <dbReference type="NCBI Taxonomy" id="1236046"/>
    <lineage>
        <taxon>Bacteria</taxon>
        <taxon>Thermotogati</taxon>
        <taxon>Thermotogota</taxon>
        <taxon>Thermotogae</taxon>
        <taxon>Kosmotogales</taxon>
        <taxon>Kosmotogaceae</taxon>
        <taxon>Mesotoga</taxon>
    </lineage>
</organism>
<dbReference type="EMBL" id="LS974202">
    <property type="protein sequence ID" value="SSC13313.1"/>
    <property type="molecule type" value="Genomic_DNA"/>
</dbReference>
<name>A0A7Z7LFW1_9BACT</name>
<dbReference type="AlphaFoldDB" id="A0A7Z7LFW1"/>